<dbReference type="SUPFAM" id="SSF52833">
    <property type="entry name" value="Thioredoxin-like"/>
    <property type="match status" value="1"/>
</dbReference>
<sequence length="174" mass="19516">MESRKVTRLLVLAVIVLAVGWTFYSAYFKDESTVKVGQPVPDFVAQQVDGDKVRLSDLKGKAVVLNFWGSWCEPCRDEMPALNRAAKEFVDKNVVILAINVGESEVPVKSFARQYQLDALPLLMDPSRAITRKYQIGEMPSTFFVKADGTLYKHIVGGPMSYQTIRNNMQQIAP</sequence>
<evidence type="ECO:0000256" key="1">
    <source>
        <dbReference type="ARBA" id="ARBA00004196"/>
    </source>
</evidence>
<evidence type="ECO:0000259" key="6">
    <source>
        <dbReference type="PROSITE" id="PS51352"/>
    </source>
</evidence>
<evidence type="ECO:0000256" key="2">
    <source>
        <dbReference type="ARBA" id="ARBA00022748"/>
    </source>
</evidence>
<dbReference type="InterPro" id="IPR036249">
    <property type="entry name" value="Thioredoxin-like_sf"/>
</dbReference>
<keyword evidence="3" id="KW-0812">Transmembrane</keyword>
<dbReference type="GO" id="GO:0017004">
    <property type="term" value="P:cytochrome complex assembly"/>
    <property type="evidence" value="ECO:0007669"/>
    <property type="project" value="UniProtKB-KW"/>
</dbReference>
<dbReference type="PANTHER" id="PTHR42852:SF6">
    <property type="entry name" value="THIOL:DISULFIDE INTERCHANGE PROTEIN DSBE"/>
    <property type="match status" value="1"/>
</dbReference>
<dbReference type="PROSITE" id="PS51352">
    <property type="entry name" value="THIOREDOXIN_2"/>
    <property type="match status" value="1"/>
</dbReference>
<name>A0A1G7XLJ0_ANETH</name>
<dbReference type="InterPro" id="IPR017937">
    <property type="entry name" value="Thioredoxin_CS"/>
</dbReference>
<dbReference type="InterPro" id="IPR000866">
    <property type="entry name" value="AhpC/TSA"/>
</dbReference>
<keyword evidence="4" id="KW-1015">Disulfide bond</keyword>
<dbReference type="InterPro" id="IPR050553">
    <property type="entry name" value="Thioredoxin_ResA/DsbE_sf"/>
</dbReference>
<gene>
    <name evidence="7" type="primary">resA</name>
    <name evidence="7" type="ORF">K3F53_06220</name>
    <name evidence="8" type="ORF">SAMN04489735_100455</name>
</gene>
<evidence type="ECO:0000256" key="4">
    <source>
        <dbReference type="ARBA" id="ARBA00023157"/>
    </source>
</evidence>
<dbReference type="GO" id="GO:0016491">
    <property type="term" value="F:oxidoreductase activity"/>
    <property type="evidence" value="ECO:0007669"/>
    <property type="project" value="InterPro"/>
</dbReference>
<dbReference type="PROSITE" id="PS00194">
    <property type="entry name" value="THIOREDOXIN_1"/>
    <property type="match status" value="1"/>
</dbReference>
<dbReference type="EMBL" id="CP080764">
    <property type="protein sequence ID" value="QYY43798.1"/>
    <property type="molecule type" value="Genomic_DNA"/>
</dbReference>
<dbReference type="PANTHER" id="PTHR42852">
    <property type="entry name" value="THIOL:DISULFIDE INTERCHANGE PROTEIN DSBE"/>
    <property type="match status" value="1"/>
</dbReference>
<protein>
    <submittedName>
        <fullName evidence="8">Peroxiredoxin</fullName>
    </submittedName>
    <submittedName>
        <fullName evidence="7">Thiol-disulfide oxidoreductase ResA</fullName>
    </submittedName>
</protein>
<keyword evidence="2" id="KW-0201">Cytochrome c-type biogenesis</keyword>
<dbReference type="OrthoDB" id="25753at2"/>
<dbReference type="NCBIfam" id="NF002854">
    <property type="entry name" value="PRK03147.1"/>
    <property type="match status" value="1"/>
</dbReference>
<evidence type="ECO:0000313" key="7">
    <source>
        <dbReference type="EMBL" id="QYY43798.1"/>
    </source>
</evidence>
<organism evidence="8 9">
    <name type="scientific">Aneurinibacillus thermoaerophilus</name>
    <dbReference type="NCBI Taxonomy" id="143495"/>
    <lineage>
        <taxon>Bacteria</taxon>
        <taxon>Bacillati</taxon>
        <taxon>Bacillota</taxon>
        <taxon>Bacilli</taxon>
        <taxon>Bacillales</taxon>
        <taxon>Paenibacillaceae</taxon>
        <taxon>Aneurinibacillus group</taxon>
        <taxon>Aneurinibacillus</taxon>
    </lineage>
</organism>
<dbReference type="Pfam" id="PF00578">
    <property type="entry name" value="AhpC-TSA"/>
    <property type="match status" value="1"/>
</dbReference>
<dbReference type="EMBL" id="FNDE01000004">
    <property type="protein sequence ID" value="SDG85074.1"/>
    <property type="molecule type" value="Genomic_DNA"/>
</dbReference>
<feature type="domain" description="Thioredoxin" evidence="6">
    <location>
        <begin position="34"/>
        <end position="174"/>
    </location>
</feature>
<dbReference type="Proteomes" id="UP000826616">
    <property type="component" value="Chromosome"/>
</dbReference>
<dbReference type="CDD" id="cd02966">
    <property type="entry name" value="TlpA_like_family"/>
    <property type="match status" value="1"/>
</dbReference>
<dbReference type="GO" id="GO:0030313">
    <property type="term" value="C:cell envelope"/>
    <property type="evidence" value="ECO:0007669"/>
    <property type="project" value="UniProtKB-SubCell"/>
</dbReference>
<comment type="subcellular location">
    <subcellularLocation>
        <location evidence="1">Cell envelope</location>
    </subcellularLocation>
</comment>
<keyword evidence="3" id="KW-0735">Signal-anchor</keyword>
<evidence type="ECO:0000256" key="3">
    <source>
        <dbReference type="ARBA" id="ARBA00022968"/>
    </source>
</evidence>
<evidence type="ECO:0000313" key="8">
    <source>
        <dbReference type="EMBL" id="SDG85074.1"/>
    </source>
</evidence>
<evidence type="ECO:0000313" key="10">
    <source>
        <dbReference type="Proteomes" id="UP000826616"/>
    </source>
</evidence>
<keyword evidence="10" id="KW-1185">Reference proteome</keyword>
<dbReference type="InterPro" id="IPR013766">
    <property type="entry name" value="Thioredoxin_domain"/>
</dbReference>
<accession>A0A1G7XLJ0</accession>
<proteinExistence type="predicted"/>
<reference evidence="8 9" key="1">
    <citation type="submission" date="2016-10" db="EMBL/GenBank/DDBJ databases">
        <authorList>
            <person name="de Groot N.N."/>
        </authorList>
    </citation>
    <scope>NUCLEOTIDE SEQUENCE [LARGE SCALE GENOMIC DNA]</scope>
    <source>
        <strain evidence="8 9">L 420-91</strain>
    </source>
</reference>
<dbReference type="GO" id="GO:0016209">
    <property type="term" value="F:antioxidant activity"/>
    <property type="evidence" value="ECO:0007669"/>
    <property type="project" value="InterPro"/>
</dbReference>
<dbReference type="RefSeq" id="WP_057899359.1">
    <property type="nucleotide sequence ID" value="NZ_CP080764.1"/>
</dbReference>
<reference evidence="7 10" key="2">
    <citation type="submission" date="2021-08" db="EMBL/GenBank/DDBJ databases">
        <title>Complete genome sequence of the strain Aneurinibacillus thermoaerophilus CCM 8960.</title>
        <authorList>
            <person name="Musilova J."/>
            <person name="Kourilova X."/>
            <person name="Pernicova I."/>
            <person name="Bezdicek M."/>
            <person name="Lengerova M."/>
            <person name="Obruca S."/>
            <person name="Sedlar K."/>
        </authorList>
    </citation>
    <scope>NUCLEOTIDE SEQUENCE [LARGE SCALE GENOMIC DNA]</scope>
    <source>
        <strain evidence="7 10">CCM 8960</strain>
    </source>
</reference>
<dbReference type="Proteomes" id="UP000198956">
    <property type="component" value="Unassembled WGS sequence"/>
</dbReference>
<dbReference type="Gene3D" id="3.40.30.10">
    <property type="entry name" value="Glutaredoxin"/>
    <property type="match status" value="1"/>
</dbReference>
<keyword evidence="5" id="KW-0676">Redox-active center</keyword>
<dbReference type="AlphaFoldDB" id="A0A1G7XLJ0"/>
<evidence type="ECO:0000313" key="9">
    <source>
        <dbReference type="Proteomes" id="UP000198956"/>
    </source>
</evidence>
<evidence type="ECO:0000256" key="5">
    <source>
        <dbReference type="ARBA" id="ARBA00023284"/>
    </source>
</evidence>
<dbReference type="GeneID" id="97140961"/>